<evidence type="ECO:0000256" key="2">
    <source>
        <dbReference type="PIRSR" id="PIRSR601310-3"/>
    </source>
</evidence>
<dbReference type="GO" id="GO:0009117">
    <property type="term" value="P:nucleotide metabolic process"/>
    <property type="evidence" value="ECO:0007669"/>
    <property type="project" value="TreeGrafter"/>
</dbReference>
<evidence type="ECO:0000313" key="6">
    <source>
        <dbReference type="Proteomes" id="UP000460272"/>
    </source>
</evidence>
<sequence length="138" mass="15435">MDNQQADCVFCRIAAGRERAWTVYETGEAIAILDRSPAVPGHTLVIPRRHAADIWDIGRQDAARLMEAVHDVAALLQQRLSPDGMTLFQANRPAGWQTVFHIHVHLVPRHHGDPLTVSWQPRSATEAELDLAHSRIRG</sequence>
<dbReference type="PANTHER" id="PTHR46648:SF1">
    <property type="entry name" value="ADENOSINE 5'-MONOPHOSPHORAMIDASE HNT1"/>
    <property type="match status" value="1"/>
</dbReference>
<evidence type="ECO:0000256" key="1">
    <source>
        <dbReference type="PIRSR" id="PIRSR601310-1"/>
    </source>
</evidence>
<dbReference type="GO" id="GO:0003824">
    <property type="term" value="F:catalytic activity"/>
    <property type="evidence" value="ECO:0007669"/>
    <property type="project" value="InterPro"/>
</dbReference>
<accession>A0A6P2BW56</accession>
<feature type="short sequence motif" description="Histidine triad motif" evidence="2 3">
    <location>
        <begin position="101"/>
        <end position="105"/>
    </location>
</feature>
<dbReference type="PANTHER" id="PTHR46648">
    <property type="entry name" value="HIT FAMILY PROTEIN 1"/>
    <property type="match status" value="1"/>
</dbReference>
<proteinExistence type="predicted"/>
<dbReference type="RefSeq" id="WP_145855674.1">
    <property type="nucleotide sequence ID" value="NZ_RPFW01000004.1"/>
</dbReference>
<comment type="caution">
    <text evidence="5">The sequence shown here is derived from an EMBL/GenBank/DDBJ whole genome shotgun (WGS) entry which is preliminary data.</text>
</comment>
<dbReference type="AlphaFoldDB" id="A0A6P2BW56"/>
<dbReference type="InterPro" id="IPR036265">
    <property type="entry name" value="HIT-like_sf"/>
</dbReference>
<protein>
    <submittedName>
        <fullName evidence="5">HIT domain-containing protein</fullName>
    </submittedName>
</protein>
<reference evidence="5 6" key="1">
    <citation type="submission" date="2018-11" db="EMBL/GenBank/DDBJ databases">
        <title>Trebonia kvetii gen.nov., sp.nov., a novel acidophilic actinobacterium, and proposal of the new actinobacterial family Treboniaceae fam. nov.</title>
        <authorList>
            <person name="Rapoport D."/>
            <person name="Sagova-Mareckova M."/>
            <person name="Sedlacek I."/>
            <person name="Provaznik J."/>
            <person name="Kralova S."/>
            <person name="Pavlinic D."/>
            <person name="Benes V."/>
            <person name="Kopecky J."/>
        </authorList>
    </citation>
    <scope>NUCLEOTIDE SEQUENCE [LARGE SCALE GENOMIC DNA]</scope>
    <source>
        <strain evidence="5 6">15Tr583</strain>
    </source>
</reference>
<dbReference type="PROSITE" id="PS51084">
    <property type="entry name" value="HIT_2"/>
    <property type="match status" value="1"/>
</dbReference>
<evidence type="ECO:0000259" key="4">
    <source>
        <dbReference type="PROSITE" id="PS51084"/>
    </source>
</evidence>
<evidence type="ECO:0000313" key="5">
    <source>
        <dbReference type="EMBL" id="TVZ03168.1"/>
    </source>
</evidence>
<dbReference type="EMBL" id="RPFW01000004">
    <property type="protein sequence ID" value="TVZ03168.1"/>
    <property type="molecule type" value="Genomic_DNA"/>
</dbReference>
<feature type="active site" description="Tele-AMP-histidine intermediate" evidence="1">
    <location>
        <position position="103"/>
    </location>
</feature>
<feature type="domain" description="HIT" evidence="4">
    <location>
        <begin position="9"/>
        <end position="116"/>
    </location>
</feature>
<dbReference type="InterPro" id="IPR001310">
    <property type="entry name" value="Histidine_triad_HIT"/>
</dbReference>
<dbReference type="Proteomes" id="UP000460272">
    <property type="component" value="Unassembled WGS sequence"/>
</dbReference>
<dbReference type="PRINTS" id="PR00332">
    <property type="entry name" value="HISTRIAD"/>
</dbReference>
<dbReference type="SUPFAM" id="SSF54197">
    <property type="entry name" value="HIT-like"/>
    <property type="match status" value="1"/>
</dbReference>
<keyword evidence="6" id="KW-1185">Reference proteome</keyword>
<dbReference type="InterPro" id="IPR011146">
    <property type="entry name" value="HIT-like"/>
</dbReference>
<dbReference type="Gene3D" id="3.30.428.10">
    <property type="entry name" value="HIT-like"/>
    <property type="match status" value="1"/>
</dbReference>
<dbReference type="OrthoDB" id="9784774at2"/>
<evidence type="ECO:0000256" key="3">
    <source>
        <dbReference type="PROSITE-ProRule" id="PRU00464"/>
    </source>
</evidence>
<organism evidence="5 6">
    <name type="scientific">Trebonia kvetii</name>
    <dbReference type="NCBI Taxonomy" id="2480626"/>
    <lineage>
        <taxon>Bacteria</taxon>
        <taxon>Bacillati</taxon>
        <taxon>Actinomycetota</taxon>
        <taxon>Actinomycetes</taxon>
        <taxon>Streptosporangiales</taxon>
        <taxon>Treboniaceae</taxon>
        <taxon>Trebonia</taxon>
    </lineage>
</organism>
<gene>
    <name evidence="5" type="ORF">EAS64_22250</name>
</gene>
<dbReference type="Pfam" id="PF01230">
    <property type="entry name" value="HIT"/>
    <property type="match status" value="1"/>
</dbReference>
<dbReference type="PROSITE" id="PS00892">
    <property type="entry name" value="HIT_1"/>
    <property type="match status" value="1"/>
</dbReference>
<name>A0A6P2BW56_9ACTN</name>
<dbReference type="InterPro" id="IPR019808">
    <property type="entry name" value="Histidine_triad_CS"/>
</dbReference>